<feature type="compositionally biased region" description="Basic and acidic residues" evidence="1">
    <location>
        <begin position="530"/>
        <end position="549"/>
    </location>
</feature>
<proteinExistence type="predicted"/>
<feature type="compositionally biased region" description="Low complexity" evidence="1">
    <location>
        <begin position="622"/>
        <end position="633"/>
    </location>
</feature>
<dbReference type="GeneID" id="19240630"/>
<feature type="compositionally biased region" description="Polar residues" evidence="1">
    <location>
        <begin position="79"/>
        <end position="88"/>
    </location>
</feature>
<feature type="compositionally biased region" description="Basic residues" evidence="1">
    <location>
        <begin position="678"/>
        <end position="690"/>
    </location>
</feature>
<feature type="compositionally biased region" description="Basic and acidic residues" evidence="1">
    <location>
        <begin position="796"/>
        <end position="806"/>
    </location>
</feature>
<feature type="compositionally biased region" description="Basic and acidic residues" evidence="1">
    <location>
        <begin position="289"/>
        <end position="303"/>
    </location>
</feature>
<dbReference type="RefSeq" id="XP_007801705.1">
    <property type="nucleotide sequence ID" value="XM_007803514.1"/>
</dbReference>
<feature type="compositionally biased region" description="Low complexity" evidence="1">
    <location>
        <begin position="706"/>
        <end position="721"/>
    </location>
</feature>
<feature type="compositionally biased region" description="Pro residues" evidence="1">
    <location>
        <begin position="634"/>
        <end position="643"/>
    </location>
</feature>
<feature type="compositionally biased region" description="Polar residues" evidence="1">
    <location>
        <begin position="407"/>
        <end position="423"/>
    </location>
</feature>
<evidence type="ECO:0000256" key="1">
    <source>
        <dbReference type="SAM" id="MobiDB-lite"/>
    </source>
</evidence>
<feature type="region of interest" description="Disordered" evidence="1">
    <location>
        <begin position="752"/>
        <end position="806"/>
    </location>
</feature>
<feature type="compositionally biased region" description="Basic and acidic residues" evidence="1">
    <location>
        <begin position="338"/>
        <end position="348"/>
    </location>
</feature>
<dbReference type="AlphaFoldDB" id="U1GKD4"/>
<reference evidence="3" key="1">
    <citation type="journal article" date="2014" name="BMC Genomics">
        <title>Genome characteristics reveal the impact of lichenization on lichen-forming fungus Endocarpon pusillum Hedwig (Verrucariales, Ascomycota).</title>
        <authorList>
            <person name="Wang Y.-Y."/>
            <person name="Liu B."/>
            <person name="Zhang X.-Y."/>
            <person name="Zhou Q.-M."/>
            <person name="Zhang T."/>
            <person name="Li H."/>
            <person name="Yu Y.-F."/>
            <person name="Zhang X.-L."/>
            <person name="Hao X.-Y."/>
            <person name="Wang M."/>
            <person name="Wang L."/>
            <person name="Wei J.-C."/>
        </authorList>
    </citation>
    <scope>NUCLEOTIDE SEQUENCE [LARGE SCALE GENOMIC DNA]</scope>
    <source>
        <strain evidence="3">Z07020 / HMAS-L-300199</strain>
    </source>
</reference>
<evidence type="ECO:0000313" key="3">
    <source>
        <dbReference type="Proteomes" id="UP000019373"/>
    </source>
</evidence>
<dbReference type="Proteomes" id="UP000019373">
    <property type="component" value="Unassembled WGS sequence"/>
</dbReference>
<feature type="region of interest" description="Disordered" evidence="1">
    <location>
        <begin position="46"/>
        <end position="132"/>
    </location>
</feature>
<feature type="compositionally biased region" description="Basic and acidic residues" evidence="1">
    <location>
        <begin position="752"/>
        <end position="768"/>
    </location>
</feature>
<dbReference type="OrthoDB" id="4121327at2759"/>
<protein>
    <submittedName>
        <fullName evidence="2">Uncharacterized protein</fullName>
    </submittedName>
</protein>
<feature type="compositionally biased region" description="Basic and acidic residues" evidence="1">
    <location>
        <begin position="121"/>
        <end position="130"/>
    </location>
</feature>
<dbReference type="HOGENOM" id="CLU_349501_0_0_1"/>
<evidence type="ECO:0000313" key="2">
    <source>
        <dbReference type="EMBL" id="ERF72628.1"/>
    </source>
</evidence>
<feature type="compositionally biased region" description="Acidic residues" evidence="1">
    <location>
        <begin position="109"/>
        <end position="120"/>
    </location>
</feature>
<name>U1GKD4_ENDPU</name>
<keyword evidence="3" id="KW-1185">Reference proteome</keyword>
<feature type="compositionally biased region" description="Basic and acidic residues" evidence="1">
    <location>
        <begin position="469"/>
        <end position="483"/>
    </location>
</feature>
<feature type="compositionally biased region" description="Polar residues" evidence="1">
    <location>
        <begin position="433"/>
        <end position="449"/>
    </location>
</feature>
<accession>U1GKD4</accession>
<feature type="compositionally biased region" description="Low complexity" evidence="1">
    <location>
        <begin position="663"/>
        <end position="677"/>
    </location>
</feature>
<sequence>MSALSTFMEALHQASKETPPESYALHQGHRNHEKLVDTIPGSFTTHNGLAQDHISEGNGDIRPSAAMAQGANRDAHATEGQQQTTSHAISVVEPVTRPPLPVRSSLDDLFSDVESDQDGGEELHMKEGARTYDPNAPTQFYEELDAQQEFGSPQISPDHPFYPHQQPWPRKVQTKDQHLEAQTVLSEDDQIAQFSEKAFRNIIRQTEPGLSKEQQYYAWRIAYQNAYGEQADGVVDHEGFEGRAQILDQNPPYQLGMEAVGCMNDVPLYTHANGNHALDEIEGRIDQSLSRGHDSAEATRQEEEPGEQLDDTHAVSEGVRPSNPFSPHHDIPSPTAPRTDRAAREKMLESSFSKAIQALDKDTAERIAREGEVDEAHLRRLRKLSHRRSWAFDDGHLDNQDDEEPPESSTTARGRQDSPSPSATVIKIGTGRGNSPSKINPDDSFTTALESPEKQRSDGETMRSIQAKMAEHHRQLYARHHDQADDEESTASPSRQIPGLYHLNPPSPLMRGDASTPSQLFTPPSPKSSSPDRDIRKSIEPETPRHLLNRECTPAFEDRSCTPSPRTIIADDGDEDADLFMIDASSPSSPSSQHQKDAGNAGTPAQPTISGMPNSRPHHPEPSQQQQQQSQPPENQPPQPQTPPTLTHRAGSASPPKQPSIPIPTTTITSTPTGKASKASKARPKPRRKSAVQGSGIKIEKPKPAKSTPKSRSVTTTTTITSSPVRKMTLAKKDLATGIKVKEAVERIEASVRETGEKKMKSKTKMEKGTPPARRSRRLIEKGERAGTATPEPEMELERERERRLG</sequence>
<feature type="region of interest" description="Disordered" evidence="1">
    <location>
        <begin position="1"/>
        <end position="28"/>
    </location>
</feature>
<dbReference type="EMBL" id="KE721068">
    <property type="protein sequence ID" value="ERF72628.1"/>
    <property type="molecule type" value="Genomic_DNA"/>
</dbReference>
<feature type="region of interest" description="Disordered" evidence="1">
    <location>
        <begin position="289"/>
        <end position="348"/>
    </location>
</feature>
<feature type="compositionally biased region" description="Polar residues" evidence="1">
    <location>
        <begin position="603"/>
        <end position="613"/>
    </location>
</feature>
<feature type="region of interest" description="Disordered" evidence="1">
    <location>
        <begin position="393"/>
        <end position="721"/>
    </location>
</feature>
<feature type="compositionally biased region" description="Basic and acidic residues" evidence="1">
    <location>
        <begin position="451"/>
        <end position="461"/>
    </location>
</feature>
<organism evidence="2 3">
    <name type="scientific">Endocarpon pusillum (strain Z07020 / HMAS-L-300199)</name>
    <name type="common">Lichen-forming fungus</name>
    <dbReference type="NCBI Taxonomy" id="1263415"/>
    <lineage>
        <taxon>Eukaryota</taxon>
        <taxon>Fungi</taxon>
        <taxon>Dikarya</taxon>
        <taxon>Ascomycota</taxon>
        <taxon>Pezizomycotina</taxon>
        <taxon>Eurotiomycetes</taxon>
        <taxon>Chaetothyriomycetidae</taxon>
        <taxon>Verrucariales</taxon>
        <taxon>Verrucariaceae</taxon>
        <taxon>Endocarpon</taxon>
    </lineage>
</organism>
<gene>
    <name evidence="2" type="ORF">EPUS_05682</name>
</gene>